<dbReference type="PANTHER" id="PTHR30055:SF151">
    <property type="entry name" value="TRANSCRIPTIONAL REGULATORY PROTEIN"/>
    <property type="match status" value="1"/>
</dbReference>
<dbReference type="Gene3D" id="1.10.357.10">
    <property type="entry name" value="Tetracycline Repressor, domain 2"/>
    <property type="match status" value="1"/>
</dbReference>
<dbReference type="InterPro" id="IPR001647">
    <property type="entry name" value="HTH_TetR"/>
</dbReference>
<dbReference type="Proteomes" id="UP000009071">
    <property type="component" value="Chromosome"/>
</dbReference>
<dbReference type="PANTHER" id="PTHR30055">
    <property type="entry name" value="HTH-TYPE TRANSCRIPTIONAL REGULATOR RUTR"/>
    <property type="match status" value="1"/>
</dbReference>
<dbReference type="SUPFAM" id="SSF46689">
    <property type="entry name" value="Homeodomain-like"/>
    <property type="match status" value="1"/>
</dbReference>
<dbReference type="RefSeq" id="WP_015861628.1">
    <property type="nucleotide sequence ID" value="NC_012796.1"/>
</dbReference>
<name>C4XHU9_SOLM1</name>
<evidence type="ECO:0000256" key="3">
    <source>
        <dbReference type="ARBA" id="ARBA00023163"/>
    </source>
</evidence>
<evidence type="ECO:0000313" key="6">
    <source>
        <dbReference type="EMBL" id="BAH76467.1"/>
    </source>
</evidence>
<evidence type="ECO:0000256" key="2">
    <source>
        <dbReference type="ARBA" id="ARBA00023125"/>
    </source>
</evidence>
<gene>
    <name evidence="6" type="ordered locus">DMR_29760</name>
</gene>
<feature type="DNA-binding region" description="H-T-H motif" evidence="4">
    <location>
        <begin position="35"/>
        <end position="54"/>
    </location>
</feature>
<keyword evidence="3" id="KW-0804">Transcription</keyword>
<dbReference type="GO" id="GO:0000976">
    <property type="term" value="F:transcription cis-regulatory region binding"/>
    <property type="evidence" value="ECO:0007669"/>
    <property type="project" value="TreeGrafter"/>
</dbReference>
<sequence>MGRKKTTASDAAAIKLQIIETAENLFRQVGYAKTTVTDIAKALGMSQANIYRYFPSKAAINEAICDRLVHQIEAQCWESLVQDGTSTERLKRFIKEYHRTVKNSIIKEKRLYDMVAVAMDEHWSVIQGHSDRIKDLFKIIIEQGMSSGEFRRVHSNTMAKALHGSLAVFIYPSLLEHEINDEDNDNGQDRLDADLDQLLDLLLHGLCSGEK</sequence>
<dbReference type="AlphaFoldDB" id="C4XHU9"/>
<proteinExistence type="predicted"/>
<dbReference type="Pfam" id="PF17935">
    <property type="entry name" value="TetR_C_27"/>
    <property type="match status" value="1"/>
</dbReference>
<keyword evidence="2 4" id="KW-0238">DNA-binding</keyword>
<dbReference type="Pfam" id="PF00440">
    <property type="entry name" value="TetR_N"/>
    <property type="match status" value="1"/>
</dbReference>
<keyword evidence="1" id="KW-0805">Transcription regulation</keyword>
<keyword evidence="7" id="KW-1185">Reference proteome</keyword>
<dbReference type="InterPro" id="IPR009057">
    <property type="entry name" value="Homeodomain-like_sf"/>
</dbReference>
<dbReference type="EMBL" id="AP010904">
    <property type="protein sequence ID" value="BAH76467.1"/>
    <property type="molecule type" value="Genomic_DNA"/>
</dbReference>
<dbReference type="OrthoDB" id="5419598at2"/>
<dbReference type="PROSITE" id="PS50977">
    <property type="entry name" value="HTH_TETR_2"/>
    <property type="match status" value="1"/>
</dbReference>
<accession>C4XHU9</accession>
<dbReference type="GO" id="GO:0003700">
    <property type="term" value="F:DNA-binding transcription factor activity"/>
    <property type="evidence" value="ECO:0007669"/>
    <property type="project" value="TreeGrafter"/>
</dbReference>
<dbReference type="InterPro" id="IPR036271">
    <property type="entry name" value="Tet_transcr_reg_TetR-rel_C_sf"/>
</dbReference>
<dbReference type="InterPro" id="IPR041478">
    <property type="entry name" value="TetR_C_27"/>
</dbReference>
<reference evidence="6 7" key="1">
    <citation type="journal article" date="2009" name="Genome Res.">
        <title>Whole genome sequence of Desulfovibrio magneticus strain RS-1 revealed common gene clusters in magnetotactic bacteria.</title>
        <authorList>
            <person name="Nakazawa H."/>
            <person name="Arakaki A."/>
            <person name="Narita-Yamada S."/>
            <person name="Yashiro I."/>
            <person name="Jinno K."/>
            <person name="Aoki N."/>
            <person name="Tsuruyama A."/>
            <person name="Okamura Y."/>
            <person name="Tanikawa S."/>
            <person name="Fujita N."/>
            <person name="Takeyama H."/>
            <person name="Matsunaga T."/>
        </authorList>
    </citation>
    <scope>NUCLEOTIDE SEQUENCE [LARGE SCALE GENOMIC DNA]</scope>
    <source>
        <strain evidence="7">ATCC 700980 / DSM 13731 / RS-1</strain>
    </source>
</reference>
<feature type="domain" description="HTH tetR-type" evidence="5">
    <location>
        <begin position="12"/>
        <end position="72"/>
    </location>
</feature>
<dbReference type="HOGENOM" id="CLU_069356_7_1_7"/>
<organism evidence="6 7">
    <name type="scientific">Solidesulfovibrio magneticus (strain ATCC 700980 / DSM 13731 / RS-1)</name>
    <name type="common">Desulfovibrio magneticus</name>
    <dbReference type="NCBI Taxonomy" id="573370"/>
    <lineage>
        <taxon>Bacteria</taxon>
        <taxon>Pseudomonadati</taxon>
        <taxon>Thermodesulfobacteriota</taxon>
        <taxon>Desulfovibrionia</taxon>
        <taxon>Desulfovibrionales</taxon>
        <taxon>Desulfovibrionaceae</taxon>
        <taxon>Solidesulfovibrio</taxon>
    </lineage>
</organism>
<dbReference type="KEGG" id="dma:DMR_29760"/>
<evidence type="ECO:0000256" key="1">
    <source>
        <dbReference type="ARBA" id="ARBA00023015"/>
    </source>
</evidence>
<dbReference type="PRINTS" id="PR00455">
    <property type="entry name" value="HTHTETR"/>
</dbReference>
<protein>
    <submittedName>
        <fullName evidence="6">TetR family transcriptional regulator</fullName>
    </submittedName>
</protein>
<evidence type="ECO:0000313" key="7">
    <source>
        <dbReference type="Proteomes" id="UP000009071"/>
    </source>
</evidence>
<dbReference type="SUPFAM" id="SSF48498">
    <property type="entry name" value="Tetracyclin repressor-like, C-terminal domain"/>
    <property type="match status" value="1"/>
</dbReference>
<evidence type="ECO:0000259" key="5">
    <source>
        <dbReference type="PROSITE" id="PS50977"/>
    </source>
</evidence>
<dbReference type="STRING" id="573370.DMR_29760"/>
<dbReference type="eggNOG" id="COG1309">
    <property type="taxonomic scope" value="Bacteria"/>
</dbReference>
<evidence type="ECO:0000256" key="4">
    <source>
        <dbReference type="PROSITE-ProRule" id="PRU00335"/>
    </source>
</evidence>
<dbReference type="InterPro" id="IPR050109">
    <property type="entry name" value="HTH-type_TetR-like_transc_reg"/>
</dbReference>